<proteinExistence type="predicted"/>
<evidence type="ECO:0000256" key="1">
    <source>
        <dbReference type="SAM" id="MobiDB-lite"/>
    </source>
</evidence>
<keyword evidence="2" id="KW-1133">Transmembrane helix</keyword>
<evidence type="ECO:0000313" key="3">
    <source>
        <dbReference type="EMBL" id="SDX14566.1"/>
    </source>
</evidence>
<reference evidence="3 4" key="1">
    <citation type="submission" date="2016-10" db="EMBL/GenBank/DDBJ databases">
        <authorList>
            <person name="de Groot N.N."/>
        </authorList>
    </citation>
    <scope>NUCLEOTIDE SEQUENCE [LARGE SCALE GENOMIC DNA]</scope>
    <source>
        <strain evidence="3 4">DSM 17890</strain>
    </source>
</reference>
<sequence length="343" mass="35068">MSEHDPADVGPADLGLAGLGAEPAPERSPEEEAALRAAIESAARAYFDSRRARVDDFIARSFHFRGSLRLHRAALGWDIARAPANIALAPVHLLTRLGAGAAGRLGAGRAATWLGTRNLVLRTDVARAVERAVIADLLELPWDGDRGAAAPARRDALAEAILDDPGVRAALPALAHPPTRRGDDLAEYLGTRAAVAEMTAALTTLGAGAAAFSKVTPGAVSLGPALAAALAHNAAVAAFPLGGAAGSLWYAAFPAAASPALVGASTAALAGAGALLAAFAGVIADPVQSRLGIHRRRLLRLIDAMETEFLAESGPGFAAREHYLARLFDLSDAAAAAIRLARG</sequence>
<feature type="compositionally biased region" description="Low complexity" evidence="1">
    <location>
        <begin position="10"/>
        <end position="23"/>
    </location>
</feature>
<name>A0A1H2ZB53_9RHOB</name>
<accession>A0A1H2ZB53</accession>
<organism evidence="3 4">
    <name type="scientific">Albimonas donghaensis</name>
    <dbReference type="NCBI Taxonomy" id="356660"/>
    <lineage>
        <taxon>Bacteria</taxon>
        <taxon>Pseudomonadati</taxon>
        <taxon>Pseudomonadota</taxon>
        <taxon>Alphaproteobacteria</taxon>
        <taxon>Rhodobacterales</taxon>
        <taxon>Paracoccaceae</taxon>
        <taxon>Albimonas</taxon>
    </lineage>
</organism>
<dbReference type="RefSeq" id="WP_245710524.1">
    <property type="nucleotide sequence ID" value="NZ_FNMZ01000003.1"/>
</dbReference>
<dbReference type="AlphaFoldDB" id="A0A1H2ZB53"/>
<keyword evidence="2" id="KW-0812">Transmembrane</keyword>
<dbReference type="InterPro" id="IPR046575">
    <property type="entry name" value="DUF6635"/>
</dbReference>
<keyword evidence="2" id="KW-0472">Membrane</keyword>
<feature type="transmembrane region" description="Helical" evidence="2">
    <location>
        <begin position="267"/>
        <end position="287"/>
    </location>
</feature>
<dbReference type="STRING" id="356660.SAMN05444336_103434"/>
<evidence type="ECO:0000256" key="2">
    <source>
        <dbReference type="SAM" id="Phobius"/>
    </source>
</evidence>
<dbReference type="Pfam" id="PF20340">
    <property type="entry name" value="DUF6635"/>
    <property type="match status" value="2"/>
</dbReference>
<dbReference type="Proteomes" id="UP000199118">
    <property type="component" value="Unassembled WGS sequence"/>
</dbReference>
<feature type="region of interest" description="Disordered" evidence="1">
    <location>
        <begin position="1"/>
        <end position="30"/>
    </location>
</feature>
<gene>
    <name evidence="3" type="ORF">SAMN05444336_103434</name>
</gene>
<evidence type="ECO:0000313" key="4">
    <source>
        <dbReference type="Proteomes" id="UP000199118"/>
    </source>
</evidence>
<protein>
    <submittedName>
        <fullName evidence="3">Uncharacterized protein</fullName>
    </submittedName>
</protein>
<dbReference type="EMBL" id="FNMZ01000003">
    <property type="protein sequence ID" value="SDX14566.1"/>
    <property type="molecule type" value="Genomic_DNA"/>
</dbReference>
<keyword evidence="4" id="KW-1185">Reference proteome</keyword>